<name>A0A4P9YDF5_ROZAC</name>
<dbReference type="Gene3D" id="3.40.50.300">
    <property type="entry name" value="P-loop containing nucleotide triphosphate hydrolases"/>
    <property type="match status" value="1"/>
</dbReference>
<evidence type="ECO:0000313" key="1">
    <source>
        <dbReference type="EMBL" id="RKP17367.1"/>
    </source>
</evidence>
<evidence type="ECO:0000313" key="2">
    <source>
        <dbReference type="Proteomes" id="UP000281549"/>
    </source>
</evidence>
<evidence type="ECO:0008006" key="3">
    <source>
        <dbReference type="Google" id="ProtNLM"/>
    </source>
</evidence>
<dbReference type="InterPro" id="IPR027417">
    <property type="entry name" value="P-loop_NTPase"/>
</dbReference>
<sequence>MPGVLENMATEVSESRARKFEMMHFVDTPGLVDGDMNYPFDPDQVLNFLADEAHLILVFFDPIGQALCRRTMNIVEKLHDVHGDKMRYYLSKADTVPDESDRQRVLIQITQNLTARLKNKQFELPPIFIPTLTDKENKGGVKNHIDGVCNDIEKVINLNVQNTLNSFENDTVNLLAKITE</sequence>
<protein>
    <recommendedName>
        <fullName evidence="3">P-loop containing nucleoside triphosphate hydrolase domain-containing protein</fullName>
    </recommendedName>
</protein>
<proteinExistence type="predicted"/>
<reference evidence="2" key="1">
    <citation type="journal article" date="2018" name="Nat. Microbiol.">
        <title>Leveraging single-cell genomics to expand the fungal tree of life.</title>
        <authorList>
            <person name="Ahrendt S.R."/>
            <person name="Quandt C.A."/>
            <person name="Ciobanu D."/>
            <person name="Clum A."/>
            <person name="Salamov A."/>
            <person name="Andreopoulos B."/>
            <person name="Cheng J.F."/>
            <person name="Woyke T."/>
            <person name="Pelin A."/>
            <person name="Henrissat B."/>
            <person name="Reynolds N.K."/>
            <person name="Benny G.L."/>
            <person name="Smith M.E."/>
            <person name="James T.Y."/>
            <person name="Grigoriev I.V."/>
        </authorList>
    </citation>
    <scope>NUCLEOTIDE SEQUENCE [LARGE SCALE GENOMIC DNA]</scope>
    <source>
        <strain evidence="2">CSF55</strain>
    </source>
</reference>
<dbReference type="SUPFAM" id="SSF52540">
    <property type="entry name" value="P-loop containing nucleoside triphosphate hydrolases"/>
    <property type="match status" value="1"/>
</dbReference>
<gene>
    <name evidence="1" type="ORF">ROZALSC1DRAFT_30823</name>
</gene>
<organism evidence="1 2">
    <name type="scientific">Rozella allomycis (strain CSF55)</name>
    <dbReference type="NCBI Taxonomy" id="988480"/>
    <lineage>
        <taxon>Eukaryota</taxon>
        <taxon>Fungi</taxon>
        <taxon>Fungi incertae sedis</taxon>
        <taxon>Cryptomycota</taxon>
        <taxon>Cryptomycota incertae sedis</taxon>
        <taxon>Rozella</taxon>
    </lineage>
</organism>
<dbReference type="Proteomes" id="UP000281549">
    <property type="component" value="Unassembled WGS sequence"/>
</dbReference>
<dbReference type="EMBL" id="ML005876">
    <property type="protein sequence ID" value="RKP17367.1"/>
    <property type="molecule type" value="Genomic_DNA"/>
</dbReference>
<dbReference type="AlphaFoldDB" id="A0A4P9YDF5"/>
<accession>A0A4P9YDF5</accession>